<keyword evidence="3 11" id="KW-0479">Metal-binding</keyword>
<reference evidence="15 16" key="1">
    <citation type="journal article" date="2019" name="Extremophiles">
        <title>Biogeography of thermophiles and predominance of Thermus scotoductus in domestic water heaters.</title>
        <authorList>
            <person name="Wilpiszeski R.L."/>
            <person name="Zhang Z."/>
            <person name="House C.H."/>
        </authorList>
    </citation>
    <scope>NUCLEOTIDE SEQUENCE [LARGE SCALE GENOMIC DNA]</scope>
    <source>
        <strain evidence="15 16">38_S38</strain>
    </source>
</reference>
<evidence type="ECO:0000256" key="11">
    <source>
        <dbReference type="HAMAP-Rule" id="MF_00983"/>
    </source>
</evidence>
<feature type="domain" description="PriA DNA helicase Cys-rich region (CRR)" evidence="14">
    <location>
        <begin position="438"/>
        <end position="465"/>
    </location>
</feature>
<evidence type="ECO:0000256" key="5">
    <source>
        <dbReference type="ARBA" id="ARBA00022801"/>
    </source>
</evidence>
<dbReference type="GO" id="GO:0043138">
    <property type="term" value="F:3'-5' DNA helicase activity"/>
    <property type="evidence" value="ECO:0007669"/>
    <property type="project" value="TreeGrafter"/>
</dbReference>
<dbReference type="InterPro" id="IPR042115">
    <property type="entry name" value="PriA_3primeBD_sf"/>
</dbReference>
<proteinExistence type="inferred from homology"/>
<dbReference type="GO" id="GO:0006310">
    <property type="term" value="P:DNA recombination"/>
    <property type="evidence" value="ECO:0007669"/>
    <property type="project" value="InterPro"/>
</dbReference>
<feature type="domain" description="Primosomal protein N C-terminal" evidence="13">
    <location>
        <begin position="618"/>
        <end position="687"/>
    </location>
</feature>
<dbReference type="Pfam" id="PF18319">
    <property type="entry name" value="Zn_ribbon_PriA"/>
    <property type="match status" value="1"/>
</dbReference>
<evidence type="ECO:0000313" key="15">
    <source>
        <dbReference type="EMBL" id="RTH04208.1"/>
    </source>
</evidence>
<comment type="caution">
    <text evidence="15">The sequence shown here is derived from an EMBL/GenBank/DDBJ whole genome shotgun (WGS) entry which is preliminary data.</text>
</comment>
<dbReference type="InterPro" id="IPR040498">
    <property type="entry name" value="PriA_CRR"/>
</dbReference>
<keyword evidence="1 11" id="KW-0639">Primosome</keyword>
<evidence type="ECO:0000256" key="3">
    <source>
        <dbReference type="ARBA" id="ARBA00022723"/>
    </source>
</evidence>
<keyword evidence="8 11" id="KW-0067">ATP-binding</keyword>
<dbReference type="HAMAP" id="MF_00983">
    <property type="entry name" value="PriA"/>
    <property type="match status" value="1"/>
</dbReference>
<keyword evidence="10" id="KW-0413">Isomerase</keyword>
<comment type="similarity">
    <text evidence="11">Belongs to the helicase family. PriA subfamily.</text>
</comment>
<feature type="binding site" evidence="11">
    <location>
        <position position="470"/>
    </location>
    <ligand>
        <name>Zn(2+)</name>
        <dbReference type="ChEBI" id="CHEBI:29105"/>
        <label>1</label>
    </ligand>
</feature>
<feature type="binding site" evidence="11">
    <location>
        <position position="438"/>
    </location>
    <ligand>
        <name>Zn(2+)</name>
        <dbReference type="ChEBI" id="CHEBI:29105"/>
        <label>2</label>
    </ligand>
</feature>
<keyword evidence="9 11" id="KW-0238">DNA-binding</keyword>
<dbReference type="GO" id="GO:0003677">
    <property type="term" value="F:DNA binding"/>
    <property type="evidence" value="ECO:0007669"/>
    <property type="project" value="UniProtKB-UniRule"/>
</dbReference>
<evidence type="ECO:0000256" key="7">
    <source>
        <dbReference type="ARBA" id="ARBA00022833"/>
    </source>
</evidence>
<feature type="binding site" evidence="11">
    <location>
        <position position="432"/>
    </location>
    <ligand>
        <name>Zn(2+)</name>
        <dbReference type="ChEBI" id="CHEBI:29105"/>
        <label>1</label>
    </ligand>
</feature>
<accession>A0A430RA18</accession>
<evidence type="ECO:0000256" key="2">
    <source>
        <dbReference type="ARBA" id="ARBA00022705"/>
    </source>
</evidence>
<evidence type="ECO:0000256" key="9">
    <source>
        <dbReference type="ARBA" id="ARBA00023125"/>
    </source>
</evidence>
<name>A0A430RA18_THESC</name>
<comment type="function">
    <text evidence="11">Initiates the restart of stalled replication forks, which reloads the replicative helicase on sites other than the origin of replication. Recognizes and binds to abandoned replication forks and remodels them to uncover a helicase loading site. Promotes assembly of the primosome at these replication forks.</text>
</comment>
<dbReference type="GO" id="GO:0008270">
    <property type="term" value="F:zinc ion binding"/>
    <property type="evidence" value="ECO:0007669"/>
    <property type="project" value="UniProtKB-UniRule"/>
</dbReference>
<evidence type="ECO:0000259" key="12">
    <source>
        <dbReference type="Pfam" id="PF17764"/>
    </source>
</evidence>
<evidence type="ECO:0000256" key="8">
    <source>
        <dbReference type="ARBA" id="ARBA00022840"/>
    </source>
</evidence>
<comment type="subunit">
    <text evidence="11">Component of the replication restart primosome.</text>
</comment>
<gene>
    <name evidence="11" type="primary">priA</name>
    <name evidence="15" type="ORF">CSW50_03310</name>
</gene>
<evidence type="ECO:0000313" key="16">
    <source>
        <dbReference type="Proteomes" id="UP000288082"/>
    </source>
</evidence>
<organism evidence="15 16">
    <name type="scientific">Thermus scotoductus</name>
    <dbReference type="NCBI Taxonomy" id="37636"/>
    <lineage>
        <taxon>Bacteria</taxon>
        <taxon>Thermotogati</taxon>
        <taxon>Deinococcota</taxon>
        <taxon>Deinococci</taxon>
        <taxon>Thermales</taxon>
        <taxon>Thermaceae</taxon>
        <taxon>Thermus</taxon>
    </lineage>
</organism>
<dbReference type="InterPro" id="IPR005259">
    <property type="entry name" value="PriA"/>
</dbReference>
<protein>
    <recommendedName>
        <fullName evidence="11">Probable replication restart protein PriA</fullName>
    </recommendedName>
    <alternativeName>
        <fullName evidence="11">Putative ATP-dependent DNA helicase PriA</fullName>
    </alternativeName>
</protein>
<evidence type="ECO:0000256" key="1">
    <source>
        <dbReference type="ARBA" id="ARBA00022515"/>
    </source>
</evidence>
<feature type="binding site" evidence="11">
    <location>
        <position position="429"/>
    </location>
    <ligand>
        <name>Zn(2+)</name>
        <dbReference type="ChEBI" id="CHEBI:29105"/>
        <label>1</label>
    </ligand>
</feature>
<dbReference type="GO" id="GO:1990077">
    <property type="term" value="C:primosome complex"/>
    <property type="evidence" value="ECO:0007669"/>
    <property type="project" value="UniProtKB-UniRule"/>
</dbReference>
<evidence type="ECO:0000256" key="10">
    <source>
        <dbReference type="ARBA" id="ARBA00023235"/>
    </source>
</evidence>
<feature type="domain" description="Primosomal protein N' 3' DNA-binding" evidence="12">
    <location>
        <begin position="5"/>
        <end position="101"/>
    </location>
</feature>
<keyword evidence="6" id="KW-0347">Helicase</keyword>
<evidence type="ECO:0000256" key="4">
    <source>
        <dbReference type="ARBA" id="ARBA00022741"/>
    </source>
</evidence>
<keyword evidence="4 11" id="KW-0547">Nucleotide-binding</keyword>
<evidence type="ECO:0000259" key="13">
    <source>
        <dbReference type="Pfam" id="PF18074"/>
    </source>
</evidence>
<comment type="caution">
    <text evidence="11">As this protein does not have any detectable helicase domains, it probably does not have helicase activity.</text>
</comment>
<dbReference type="GO" id="GO:0006270">
    <property type="term" value="P:DNA replication initiation"/>
    <property type="evidence" value="ECO:0007669"/>
    <property type="project" value="TreeGrafter"/>
</dbReference>
<dbReference type="EMBL" id="PELM01000073">
    <property type="protein sequence ID" value="RTH04208.1"/>
    <property type="molecule type" value="Genomic_DNA"/>
</dbReference>
<feature type="binding site" evidence="11">
    <location>
        <position position="460"/>
    </location>
    <ligand>
        <name>Zn(2+)</name>
        <dbReference type="ChEBI" id="CHEBI:29105"/>
        <label>2</label>
    </ligand>
</feature>
<dbReference type="InterPro" id="IPR041222">
    <property type="entry name" value="PriA_3primeBD"/>
</dbReference>
<feature type="binding site" evidence="11">
    <location>
        <position position="457"/>
    </location>
    <ligand>
        <name>Zn(2+)</name>
        <dbReference type="ChEBI" id="CHEBI:29105"/>
        <label>2</label>
    </ligand>
</feature>
<dbReference type="RefSeq" id="WP_026328997.1">
    <property type="nucleotide sequence ID" value="NZ_PELM01000073.1"/>
</dbReference>
<dbReference type="GO" id="GO:0006302">
    <property type="term" value="P:double-strand break repair"/>
    <property type="evidence" value="ECO:0007669"/>
    <property type="project" value="InterPro"/>
</dbReference>
<feature type="binding site" evidence="11">
    <location>
        <position position="441"/>
    </location>
    <ligand>
        <name>Zn(2+)</name>
        <dbReference type="ChEBI" id="CHEBI:29105"/>
        <label>2</label>
    </ligand>
</feature>
<dbReference type="GO" id="GO:0016787">
    <property type="term" value="F:hydrolase activity"/>
    <property type="evidence" value="ECO:0007669"/>
    <property type="project" value="UniProtKB-KW"/>
</dbReference>
<dbReference type="AlphaFoldDB" id="A0A430RA18"/>
<dbReference type="InterPro" id="IPR041236">
    <property type="entry name" value="PriA_C"/>
</dbReference>
<dbReference type="PANTHER" id="PTHR30580">
    <property type="entry name" value="PRIMOSOMAL PROTEIN N"/>
    <property type="match status" value="1"/>
</dbReference>
<keyword evidence="2 11" id="KW-0235">DNA replication</keyword>
<feature type="binding site" evidence="11">
    <location>
        <position position="473"/>
    </location>
    <ligand>
        <name>Zn(2+)</name>
        <dbReference type="ChEBI" id="CHEBI:29105"/>
        <label>1</label>
    </ligand>
</feature>
<dbReference type="GeneID" id="93866754"/>
<dbReference type="GO" id="GO:0005524">
    <property type="term" value="F:ATP binding"/>
    <property type="evidence" value="ECO:0007669"/>
    <property type="project" value="UniProtKB-UniRule"/>
</dbReference>
<evidence type="ECO:0000256" key="6">
    <source>
        <dbReference type="ARBA" id="ARBA00022806"/>
    </source>
</evidence>
<dbReference type="Pfam" id="PF18074">
    <property type="entry name" value="PriA_C"/>
    <property type="match status" value="1"/>
</dbReference>
<dbReference type="Gene3D" id="3.40.1440.60">
    <property type="entry name" value="PriA, 3(prime) DNA-binding domain"/>
    <property type="match status" value="1"/>
</dbReference>
<evidence type="ECO:0000259" key="14">
    <source>
        <dbReference type="Pfam" id="PF18319"/>
    </source>
</evidence>
<dbReference type="Proteomes" id="UP000288082">
    <property type="component" value="Unassembled WGS sequence"/>
</dbReference>
<sequence>MRLLQVALPLPLPPMTYLPPLGQEGVDGEEALGKRVAVPWRGEVRVGVVVGEGGRPSHALRHAIAYLDSRPYLRPEEILFLEEAARYLFAPLGQVLADFLPPFPELRHRVRLYPGADPALLPKGLEGLVTWQEAKGFDPKLLDYLREAGVLQEEVAFKEGRRVLIPLEKRHPDPLLNAVLQVLWTLGQAESLAALARAAGVGVGRVKRLLAEGDIGYGTPREPSPAGEPLKPLFLPERPERLNGGRLGERMRFLAGLVAKGSHLVLFPEVSLLERFLRHFPQARPYHGGLSREVREALFRQPGGLIFATYGGLLLPFTPDSLVVVEEGSESYKLPSGTRAFVPPLAELRARLLGVPLTYLSLVPAVEVLEKPGLAFPVPKPRVLLLDLRKEKGYPLVGRAWALLRQVEEKGRQALVLSPRLGYSALLLCADCGYKPTCPNCALPLRYHKGGRGELVCHQCGHREPPPVLCPECGSPLLEPKGPGLEWLQEELRGRLSLPVYRYSKEGKDDLGPLLKGEPGVVVGTTAFLRGPVLPELALVLLPYADGFLYDSDFRAAERYHRLLWALTELRPGRRPLLVLQTYTPDHPAHQALLEGSVEVFPWREKALREALDYPPKVRMVKLEVAHRKEERALEEAYGLLSALKGVAREGEVLGPAPAPVPRVKGMYIFHLLLKGSTERLWELLSRLDRRRFKLDPDPHRFVGLLED</sequence>
<keyword evidence="7 11" id="KW-0862">Zinc</keyword>
<dbReference type="Pfam" id="PF17764">
    <property type="entry name" value="PriA_3primeBD"/>
    <property type="match status" value="1"/>
</dbReference>
<dbReference type="GO" id="GO:0006269">
    <property type="term" value="P:DNA replication, synthesis of primer"/>
    <property type="evidence" value="ECO:0007669"/>
    <property type="project" value="UniProtKB-KW"/>
</dbReference>
<keyword evidence="5" id="KW-0378">Hydrolase</keyword>
<comment type="cofactor">
    <cofactor evidence="11">
        <name>Zn(2+)</name>
        <dbReference type="ChEBI" id="CHEBI:29105"/>
    </cofactor>
    <text evidence="11">Binds 2 zinc ions per subunit.</text>
</comment>
<dbReference type="PANTHER" id="PTHR30580:SF0">
    <property type="entry name" value="PRIMOSOMAL PROTEIN N"/>
    <property type="match status" value="1"/>
</dbReference>